<name>I0JR29_HALH3</name>
<dbReference type="KEGG" id="hhd:HBHAL_4257"/>
<organism evidence="1 2">
    <name type="scientific">Halobacillus halophilus (strain ATCC 35676 / DSM 2266 / JCM 20832 / KCTC 3685 / LMG 17431 / NBRC 102448 / NCIMB 2269)</name>
    <name type="common">Sporosarcina halophila</name>
    <dbReference type="NCBI Taxonomy" id="866895"/>
    <lineage>
        <taxon>Bacteria</taxon>
        <taxon>Bacillati</taxon>
        <taxon>Bacillota</taxon>
        <taxon>Bacilli</taxon>
        <taxon>Bacillales</taxon>
        <taxon>Bacillaceae</taxon>
        <taxon>Halobacillus</taxon>
    </lineage>
</organism>
<reference evidence="1 2" key="1">
    <citation type="journal article" date="2013" name="Environ. Microbiol.">
        <title>Chloride and organic osmolytes: a hybrid strategy to cope with elevated salinities by the moderately halophilic, chloride-dependent bacterium Halobacillus halophilus.</title>
        <authorList>
            <person name="Saum S.H."/>
            <person name="Pfeiffer F."/>
            <person name="Palm P."/>
            <person name="Rampp M."/>
            <person name="Schuster S.C."/>
            <person name="Muller V."/>
            <person name="Oesterhelt D."/>
        </authorList>
    </citation>
    <scope>NUCLEOTIDE SEQUENCE [LARGE SCALE GENOMIC DNA]</scope>
    <source>
        <strain evidence="2">ATCC 35676 / DSM 2266 / JCM 20832 / KCTC 3685 / LMG 17431 / NBRC 102448 / NCIMB 2269</strain>
    </source>
</reference>
<evidence type="ECO:0000313" key="2">
    <source>
        <dbReference type="Proteomes" id="UP000007397"/>
    </source>
</evidence>
<sequence length="112" mass="12344">MKCFTLCFAFLFIVAGCYPGANEGGLLSRSQVLKLNPDADLIELENDEVYTHGAEWVKEKGYQKGERLGKVKKGMATKSPVGADIYTTEEKSPVIIVEYNGLSKMYVIAMGE</sequence>
<dbReference type="AlphaFoldDB" id="I0JR29"/>
<proteinExistence type="predicted"/>
<dbReference type="EMBL" id="HE717023">
    <property type="protein sequence ID" value="CCG46599.1"/>
    <property type="molecule type" value="Genomic_DNA"/>
</dbReference>
<gene>
    <name evidence="1" type="ordered locus">HBHAL_4257</name>
</gene>
<dbReference type="PATRIC" id="fig|866895.3.peg.3289"/>
<evidence type="ECO:0000313" key="1">
    <source>
        <dbReference type="EMBL" id="CCG46599.1"/>
    </source>
</evidence>
<dbReference type="Proteomes" id="UP000007397">
    <property type="component" value="Chromosome"/>
</dbReference>
<dbReference type="RefSeq" id="WP_014644487.1">
    <property type="nucleotide sequence ID" value="NC_017668.1"/>
</dbReference>
<dbReference type="HOGENOM" id="CLU_2142396_0_0_9"/>
<accession>I0JR29</accession>
<protein>
    <recommendedName>
        <fullName evidence="3">Lipoprotein</fullName>
    </recommendedName>
</protein>
<keyword evidence="2" id="KW-1185">Reference proteome</keyword>
<evidence type="ECO:0008006" key="3">
    <source>
        <dbReference type="Google" id="ProtNLM"/>
    </source>
</evidence>
<dbReference type="PROSITE" id="PS51257">
    <property type="entry name" value="PROKAR_LIPOPROTEIN"/>
    <property type="match status" value="1"/>
</dbReference>